<protein>
    <submittedName>
        <fullName evidence="3">Uncharacterized protein</fullName>
    </submittedName>
</protein>
<evidence type="ECO:0000313" key="3">
    <source>
        <dbReference type="EMBL" id="KAK6186592.1"/>
    </source>
</evidence>
<evidence type="ECO:0000256" key="1">
    <source>
        <dbReference type="SAM" id="MobiDB-lite"/>
    </source>
</evidence>
<proteinExistence type="predicted"/>
<feature type="compositionally biased region" description="Basic and acidic residues" evidence="1">
    <location>
        <begin position="79"/>
        <end position="105"/>
    </location>
</feature>
<evidence type="ECO:0000313" key="4">
    <source>
        <dbReference type="Proteomes" id="UP001347796"/>
    </source>
</evidence>
<feature type="region of interest" description="Disordered" evidence="1">
    <location>
        <begin position="79"/>
        <end position="190"/>
    </location>
</feature>
<dbReference type="EMBL" id="JAZGQO010000023">
    <property type="protein sequence ID" value="KAK6165193.1"/>
    <property type="molecule type" value="Genomic_DNA"/>
</dbReference>
<feature type="compositionally biased region" description="Polar residues" evidence="1">
    <location>
        <begin position="148"/>
        <end position="160"/>
    </location>
</feature>
<name>A0AAN8K1H5_PATCE</name>
<organism evidence="3 4">
    <name type="scientific">Patella caerulea</name>
    <name type="common">Rayed Mediterranean limpet</name>
    <dbReference type="NCBI Taxonomy" id="87958"/>
    <lineage>
        <taxon>Eukaryota</taxon>
        <taxon>Metazoa</taxon>
        <taxon>Spiralia</taxon>
        <taxon>Lophotrochozoa</taxon>
        <taxon>Mollusca</taxon>
        <taxon>Gastropoda</taxon>
        <taxon>Patellogastropoda</taxon>
        <taxon>Patelloidea</taxon>
        <taxon>Patellidae</taxon>
        <taxon>Patella</taxon>
    </lineage>
</organism>
<feature type="compositionally biased region" description="Basic and acidic residues" evidence="1">
    <location>
        <begin position="131"/>
        <end position="141"/>
    </location>
</feature>
<dbReference type="AlphaFoldDB" id="A0AAN8K1H5"/>
<dbReference type="EMBL" id="JAZGQO010000006">
    <property type="protein sequence ID" value="KAK6186592.1"/>
    <property type="molecule type" value="Genomic_DNA"/>
</dbReference>
<reference evidence="3 4" key="1">
    <citation type="submission" date="2024-01" db="EMBL/GenBank/DDBJ databases">
        <title>The genome of the rayed Mediterranean limpet Patella caerulea (Linnaeus, 1758).</title>
        <authorList>
            <person name="Anh-Thu Weber A."/>
            <person name="Halstead-Nussloch G."/>
        </authorList>
    </citation>
    <scope>NUCLEOTIDE SEQUENCE [LARGE SCALE GENOMIC DNA]</scope>
    <source>
        <strain evidence="3">AATW-2023a</strain>
        <tissue evidence="3">Whole specimen</tissue>
    </source>
</reference>
<feature type="compositionally biased region" description="Basic residues" evidence="1">
    <location>
        <begin position="179"/>
        <end position="190"/>
    </location>
</feature>
<comment type="caution">
    <text evidence="3">The sequence shown here is derived from an EMBL/GenBank/DDBJ whole genome shotgun (WGS) entry which is preliminary data.</text>
</comment>
<accession>A0AAN8K1H5</accession>
<dbReference type="Proteomes" id="UP001347796">
    <property type="component" value="Unassembled WGS sequence"/>
</dbReference>
<evidence type="ECO:0000313" key="2">
    <source>
        <dbReference type="EMBL" id="KAK6165193.1"/>
    </source>
</evidence>
<feature type="compositionally biased region" description="Basic and acidic residues" evidence="1">
    <location>
        <begin position="161"/>
        <end position="170"/>
    </location>
</feature>
<gene>
    <name evidence="3" type="ORF">SNE40_008605</name>
    <name evidence="2" type="ORF">SNE40_023577</name>
</gene>
<keyword evidence="4" id="KW-1185">Reference proteome</keyword>
<sequence>MKINAASFKAKWQHIDQHMHEVFCEHALNKEILEEIEQIWKSECLLHQSEAESTWSKRKEWLDNYSDKYGSDYFKVIDEEPEHNEKPKTTRDVPDFKPNPSDKMKRVQKKKQPSNRRVNTERPKPKARTYRKNDAWQEVEPRRKRPQKTNYSTGNSSQAFRDTEKTHDNRVNFLGQGRQKTRSRYKNQRM</sequence>